<protein>
    <submittedName>
        <fullName evidence="2">Asp23/Gls24 family envelope stress response protein</fullName>
    </submittedName>
</protein>
<dbReference type="EMBL" id="RHIB01000001">
    <property type="protein sequence ID" value="RNA69720.1"/>
    <property type="molecule type" value="Genomic_DNA"/>
</dbReference>
<comment type="caution">
    <text evidence="2">The sequence shown here is derived from an EMBL/GenBank/DDBJ whole genome shotgun (WGS) entry which is preliminary data.</text>
</comment>
<comment type="similarity">
    <text evidence="1">Belongs to the asp23 family.</text>
</comment>
<accession>A0A3M7TVQ0</accession>
<dbReference type="RefSeq" id="WP_122897233.1">
    <property type="nucleotide sequence ID" value="NZ_RHIB01000001.1"/>
</dbReference>
<organism evidence="2 3">
    <name type="scientific">Alteribacter keqinensis</name>
    <dbReference type="NCBI Taxonomy" id="2483800"/>
    <lineage>
        <taxon>Bacteria</taxon>
        <taxon>Bacillati</taxon>
        <taxon>Bacillota</taxon>
        <taxon>Bacilli</taxon>
        <taxon>Bacillales</taxon>
        <taxon>Bacillaceae</taxon>
        <taxon>Alteribacter</taxon>
    </lineage>
</organism>
<proteinExistence type="inferred from homology"/>
<reference evidence="2 3" key="1">
    <citation type="submission" date="2018-10" db="EMBL/GenBank/DDBJ databases">
        <title>Bacillus Keqinensis sp. nov., a moderately halophilic bacterium isolated from a saline-alkaline lake.</title>
        <authorList>
            <person name="Wang H."/>
        </authorList>
    </citation>
    <scope>NUCLEOTIDE SEQUENCE [LARGE SCALE GENOMIC DNA]</scope>
    <source>
        <strain evidence="2 3">KQ-3</strain>
    </source>
</reference>
<keyword evidence="3" id="KW-1185">Reference proteome</keyword>
<sequence>MKKNVHILSHEKSKGDVSISIKALRQYVYHLFKEWTSTNPFLRLVNEDQRLKDSLSSVKLRFCGGEEKEKLSITLEVVIEDGYPIHSVCRKLQVYMADHLYDMTSVAVQEVNVRVVSCNVRNVR</sequence>
<name>A0A3M7TVQ0_9BACI</name>
<dbReference type="OrthoDB" id="9791482at2"/>
<evidence type="ECO:0000256" key="1">
    <source>
        <dbReference type="ARBA" id="ARBA00005721"/>
    </source>
</evidence>
<dbReference type="InterPro" id="IPR005531">
    <property type="entry name" value="Asp23"/>
</dbReference>
<dbReference type="Pfam" id="PF03780">
    <property type="entry name" value="Asp23"/>
    <property type="match status" value="1"/>
</dbReference>
<dbReference type="Proteomes" id="UP000278746">
    <property type="component" value="Unassembled WGS sequence"/>
</dbReference>
<evidence type="ECO:0000313" key="2">
    <source>
        <dbReference type="EMBL" id="RNA69720.1"/>
    </source>
</evidence>
<gene>
    <name evidence="2" type="ORF">EBO34_07230</name>
</gene>
<dbReference type="AlphaFoldDB" id="A0A3M7TVQ0"/>
<evidence type="ECO:0000313" key="3">
    <source>
        <dbReference type="Proteomes" id="UP000278746"/>
    </source>
</evidence>